<evidence type="ECO:0000313" key="1">
    <source>
        <dbReference type="EMBL" id="OPB73611.1"/>
    </source>
</evidence>
<sequence length="92" mass="10684">MRNVTNTINLGDNSPMNIFGIVKAFDAKPSKLETPCKFFKKNNFKHYRYKVLKKGDVRLSVVSQDGTEHYAIQRNFPLAYIKLVRNFYGSNH</sequence>
<reference evidence="1 2" key="1">
    <citation type="submission" date="2016-06" db="EMBL/GenBank/DDBJ databases">
        <authorList>
            <person name="Nicholson A.C."/>
        </authorList>
    </citation>
    <scope>NUCLEOTIDE SEQUENCE [LARGE SCALE GENOMIC DNA]</scope>
    <source>
        <strain evidence="1 2">G4123</strain>
    </source>
</reference>
<dbReference type="EMBL" id="MAIC01000016">
    <property type="protein sequence ID" value="OPB73611.1"/>
    <property type="molecule type" value="Genomic_DNA"/>
</dbReference>
<protein>
    <submittedName>
        <fullName evidence="1">Uncharacterized protein</fullName>
    </submittedName>
</protein>
<evidence type="ECO:0000313" key="2">
    <source>
        <dbReference type="Proteomes" id="UP000190816"/>
    </source>
</evidence>
<gene>
    <name evidence="1" type="ORF">BAY32_11250</name>
</gene>
<organism evidence="1 2">
    <name type="scientific">Elizabethkingia ursingii</name>
    <dbReference type="NCBI Taxonomy" id="1756150"/>
    <lineage>
        <taxon>Bacteria</taxon>
        <taxon>Pseudomonadati</taxon>
        <taxon>Bacteroidota</taxon>
        <taxon>Flavobacteriia</taxon>
        <taxon>Flavobacteriales</taxon>
        <taxon>Weeksellaceae</taxon>
        <taxon>Elizabethkingia</taxon>
    </lineage>
</organism>
<dbReference type="AlphaFoldDB" id="A0AAJ3NAN5"/>
<accession>A0AAJ3NAN5</accession>
<dbReference type="KEGG" id="ego:BBD34_04970"/>
<name>A0AAJ3NAN5_9FLAO</name>
<dbReference type="Proteomes" id="UP000190816">
    <property type="component" value="Unassembled WGS sequence"/>
</dbReference>
<comment type="caution">
    <text evidence="1">The sequence shown here is derived from an EMBL/GenBank/DDBJ whole genome shotgun (WGS) entry which is preliminary data.</text>
</comment>
<dbReference type="RefSeq" id="WP_078402608.1">
    <property type="nucleotide sequence ID" value="NZ_CP016377.1"/>
</dbReference>
<proteinExistence type="predicted"/>